<reference evidence="2" key="1">
    <citation type="submission" date="2016-11" db="EMBL/GenBank/DDBJ databases">
        <authorList>
            <person name="Varghese N."/>
            <person name="Submissions S."/>
        </authorList>
    </citation>
    <scope>NUCLEOTIDE SEQUENCE [LARGE SCALE GENOMIC DNA]</scope>
    <source>
        <strain evidence="2">DSM 26134</strain>
    </source>
</reference>
<dbReference type="InterPro" id="IPR036278">
    <property type="entry name" value="Sialidase_sf"/>
</dbReference>
<dbReference type="SUPFAM" id="SSF50939">
    <property type="entry name" value="Sialidases"/>
    <property type="match status" value="1"/>
</dbReference>
<dbReference type="EMBL" id="FRAA01000001">
    <property type="protein sequence ID" value="SHJ54722.1"/>
    <property type="molecule type" value="Genomic_DNA"/>
</dbReference>
<proteinExistence type="predicted"/>
<evidence type="ECO:0000313" key="2">
    <source>
        <dbReference type="Proteomes" id="UP000184474"/>
    </source>
</evidence>
<dbReference type="Proteomes" id="UP000184474">
    <property type="component" value="Unassembled WGS sequence"/>
</dbReference>
<dbReference type="RefSeq" id="WP_245816777.1">
    <property type="nucleotide sequence ID" value="NZ_FRAA01000001.1"/>
</dbReference>
<organism evidence="1 2">
    <name type="scientific">Reichenbachiella agariperforans</name>
    <dbReference type="NCBI Taxonomy" id="156994"/>
    <lineage>
        <taxon>Bacteria</taxon>
        <taxon>Pseudomonadati</taxon>
        <taxon>Bacteroidota</taxon>
        <taxon>Cytophagia</taxon>
        <taxon>Cytophagales</taxon>
        <taxon>Reichenbachiellaceae</taxon>
        <taxon>Reichenbachiella</taxon>
    </lineage>
</organism>
<evidence type="ECO:0000313" key="1">
    <source>
        <dbReference type="EMBL" id="SHJ54722.1"/>
    </source>
</evidence>
<gene>
    <name evidence="1" type="ORF">SAMN04488028_101464</name>
</gene>
<dbReference type="STRING" id="156994.SAMN04488028_101464"/>
<sequence length="446" mass="50624">MKVKDMERPYVRRQTSGERMGILTLIVLLMLVSWSCVPNTKIVPVGEGWASNSINTPVFRKNSLYSFKGYQYISYYDAESHMVIGKRRLGTDDWELKTTRYKGNTSDAHNSISLIVDGEGYLHVSWDHHNSKLRYIKSTAPEKLEFGDELSMLDQKEEVVSYPEFYAMPSGDLLFFYRDGGSGDGNLIINRYVLADAQWTRLQENLISGEGQRNAYWQACVGQDGSIHVSWVWRESPDVASNHDMNYAQSTDGGLTWQKSDGTGYDLPITQTSAELIHPIPQNSELINQTSMATDPQGNPAIVSYWRSVGSDVPQYHVVYHRDDVWYTHDLGFRNETFSLSGTGTKFIPISRPQIVMDDEYATVVFRDAERGNKVSIARAPMADLGQWKLQDLTESGYPAWEPTLDPSLWLQNQELHLFLQDVMQVDGEGMAEAAAQMVQVLEWEI</sequence>
<keyword evidence="2" id="KW-1185">Reference proteome</keyword>
<accession>A0A1M6K6Z6</accession>
<name>A0A1M6K6Z6_REIAG</name>
<protein>
    <submittedName>
        <fullName evidence="1">BNR repeat-containing family member</fullName>
    </submittedName>
</protein>
<dbReference type="Pfam" id="PF15892">
    <property type="entry name" value="BNR_4"/>
    <property type="match status" value="1"/>
</dbReference>
<dbReference type="AlphaFoldDB" id="A0A1M6K6Z6"/>